<evidence type="ECO:0000313" key="3">
    <source>
        <dbReference type="Proteomes" id="UP000322918"/>
    </source>
</evidence>
<dbReference type="RefSeq" id="WP_141815498.1">
    <property type="nucleotide sequence ID" value="NZ_VFPL01000001.1"/>
</dbReference>
<keyword evidence="3" id="KW-1185">Reference proteome</keyword>
<organism evidence="2 3">
    <name type="scientific">Arcticibacter tournemirensis</name>
    <dbReference type="NCBI Taxonomy" id="699437"/>
    <lineage>
        <taxon>Bacteria</taxon>
        <taxon>Pseudomonadati</taxon>
        <taxon>Bacteroidota</taxon>
        <taxon>Sphingobacteriia</taxon>
        <taxon>Sphingobacteriales</taxon>
        <taxon>Sphingobacteriaceae</taxon>
        <taxon>Arcticibacter</taxon>
    </lineage>
</organism>
<dbReference type="OrthoDB" id="655802at2"/>
<dbReference type="EMBL" id="VWNE01000037">
    <property type="protein sequence ID" value="KAA8477481.1"/>
    <property type="molecule type" value="Genomic_DNA"/>
</dbReference>
<dbReference type="AlphaFoldDB" id="A0A5M9GUS4"/>
<evidence type="ECO:0008006" key="4">
    <source>
        <dbReference type="Google" id="ProtNLM"/>
    </source>
</evidence>
<dbReference type="Gene3D" id="2.30.180.10">
    <property type="entry name" value="FAS1 domain"/>
    <property type="match status" value="1"/>
</dbReference>
<sequence length="234" mass="25857">MKKITNTGSFILILLASLVLHLSSCESDDYINDGGTADAHVNMSTYDFLASNPKFDSLVAIIDRAGMKDLVNSDITFFASTNYSVVNYVAAKKQKKIIETGDENISFGISNISVAELDSLKIYMFGGAINRDQMVTAGRYYTSKFGNIPNNRFMIKLRRTNDYSSYLDFVDYVNFTKVIGTLDSDEPQGTVIPSGLADQSYDCQTSGIITTTGIIHVLADNHRLMFNNERIGSN</sequence>
<protein>
    <recommendedName>
        <fullName evidence="4">FAS1 domain-containing protein</fullName>
    </recommendedName>
</protein>
<dbReference type="InterPro" id="IPR036378">
    <property type="entry name" value="FAS1_dom_sf"/>
</dbReference>
<feature type="chain" id="PRO_5024464304" description="FAS1 domain-containing protein" evidence="1">
    <location>
        <begin position="28"/>
        <end position="234"/>
    </location>
</feature>
<comment type="caution">
    <text evidence="2">The sequence shown here is derived from an EMBL/GenBank/DDBJ whole genome shotgun (WGS) entry which is preliminary data.</text>
</comment>
<keyword evidence="1" id="KW-0732">Signal</keyword>
<evidence type="ECO:0000256" key="1">
    <source>
        <dbReference type="SAM" id="SignalP"/>
    </source>
</evidence>
<dbReference type="Proteomes" id="UP000322918">
    <property type="component" value="Unassembled WGS sequence"/>
</dbReference>
<reference evidence="2 3" key="1">
    <citation type="submission" date="2019-09" db="EMBL/GenBank/DDBJ databases">
        <title>Pararcticibacter amylolyticus gen. nov., sp. nov., isolated from a rottenly hemp rope, and reclassification of Pedobacter tournemirensis as Pararcticibacter tournemirensis comb. nov.</title>
        <authorList>
            <person name="Cai Y."/>
        </authorList>
    </citation>
    <scope>NUCLEOTIDE SEQUENCE [LARGE SCALE GENOMIC DNA]</scope>
    <source>
        <strain evidence="2 3">TF5-37.2-LB10</strain>
    </source>
</reference>
<proteinExistence type="predicted"/>
<feature type="signal peptide" evidence="1">
    <location>
        <begin position="1"/>
        <end position="27"/>
    </location>
</feature>
<name>A0A5M9GUS4_9SPHI</name>
<evidence type="ECO:0000313" key="2">
    <source>
        <dbReference type="EMBL" id="KAA8477481.1"/>
    </source>
</evidence>
<accession>A0A5M9GUS4</accession>
<gene>
    <name evidence="2" type="ORF">F1649_18755</name>
</gene>